<proteinExistence type="predicted"/>
<organism evidence="1">
    <name type="scientific">marine sediment metagenome</name>
    <dbReference type="NCBI Taxonomy" id="412755"/>
    <lineage>
        <taxon>unclassified sequences</taxon>
        <taxon>metagenomes</taxon>
        <taxon>ecological metagenomes</taxon>
    </lineage>
</organism>
<gene>
    <name evidence="1" type="ORF">LCGC14_2876790</name>
</gene>
<protein>
    <submittedName>
        <fullName evidence="1">Uncharacterized protein</fullName>
    </submittedName>
</protein>
<dbReference type="EMBL" id="LAZR01056000">
    <property type="protein sequence ID" value="KKK75136.1"/>
    <property type="molecule type" value="Genomic_DNA"/>
</dbReference>
<comment type="caution">
    <text evidence="1">The sequence shown here is derived from an EMBL/GenBank/DDBJ whole genome shotgun (WGS) entry which is preliminary data.</text>
</comment>
<sequence>YFYADRVPINGVAGQEEYDLSSIPWIIDKDQISDVTWYPTSGLDVEESYASSGRWWKPRMDREKVILTIYPPVASTVTLYLHTARPMPPLHTDASAAPSVCAEELVAALAYDEVLAYLSRPGRGSAEERKTWKRQRLAHVPELRKLLWKHRPKLRYGRPRLPSPPVVPRPFQAR</sequence>
<evidence type="ECO:0000313" key="1">
    <source>
        <dbReference type="EMBL" id="KKK75136.1"/>
    </source>
</evidence>
<accession>A0A0F9ASH2</accession>
<feature type="non-terminal residue" evidence="1">
    <location>
        <position position="1"/>
    </location>
</feature>
<name>A0A0F9ASH2_9ZZZZ</name>
<reference evidence="1" key="1">
    <citation type="journal article" date="2015" name="Nature">
        <title>Complex archaea that bridge the gap between prokaryotes and eukaryotes.</title>
        <authorList>
            <person name="Spang A."/>
            <person name="Saw J.H."/>
            <person name="Jorgensen S.L."/>
            <person name="Zaremba-Niedzwiedzka K."/>
            <person name="Martijn J."/>
            <person name="Lind A.E."/>
            <person name="van Eijk R."/>
            <person name="Schleper C."/>
            <person name="Guy L."/>
            <person name="Ettema T.J."/>
        </authorList>
    </citation>
    <scope>NUCLEOTIDE SEQUENCE</scope>
</reference>
<dbReference type="AlphaFoldDB" id="A0A0F9ASH2"/>